<keyword evidence="2" id="KW-1185">Reference proteome</keyword>
<evidence type="ECO:0000313" key="2">
    <source>
        <dbReference type="Proteomes" id="UP000010796"/>
    </source>
</evidence>
<dbReference type="HOGENOM" id="CLU_2568386_0_0_10"/>
<dbReference type="eggNOG" id="COG3631">
    <property type="taxonomic scope" value="Bacteria"/>
</dbReference>
<dbReference type="Proteomes" id="UP000010796">
    <property type="component" value="Chromosome"/>
</dbReference>
<sequence>MVSLCRSVFGKTFTGRPEIEGWIAAANKKYNTVMKPLEYKEMGNGAVLTTENSGTFPGSPIILKYHLTLKDGLIMSLKITV</sequence>
<dbReference type="AlphaFoldDB" id="L0G5E3"/>
<evidence type="ECO:0000313" key="1">
    <source>
        <dbReference type="EMBL" id="AGA80513.1"/>
    </source>
</evidence>
<proteinExistence type="predicted"/>
<dbReference type="Gene3D" id="3.10.450.50">
    <property type="match status" value="1"/>
</dbReference>
<organism evidence="1 2">
    <name type="scientific">Echinicola vietnamensis (strain DSM 17526 / LMG 23754 / KMM 6221)</name>
    <dbReference type="NCBI Taxonomy" id="926556"/>
    <lineage>
        <taxon>Bacteria</taxon>
        <taxon>Pseudomonadati</taxon>
        <taxon>Bacteroidota</taxon>
        <taxon>Cytophagia</taxon>
        <taxon>Cytophagales</taxon>
        <taxon>Cyclobacteriaceae</taxon>
        <taxon>Echinicola</taxon>
    </lineage>
</organism>
<protein>
    <recommendedName>
        <fullName evidence="3">SnoaL-like domain-containing protein</fullName>
    </recommendedName>
</protein>
<dbReference type="PATRIC" id="fig|926556.3.peg.4564"/>
<name>L0G5E3_ECHVK</name>
<dbReference type="EMBL" id="CP003346">
    <property type="protein sequence ID" value="AGA80513.1"/>
    <property type="molecule type" value="Genomic_DNA"/>
</dbReference>
<reference evidence="2" key="1">
    <citation type="submission" date="2012-02" db="EMBL/GenBank/DDBJ databases">
        <title>The complete genome of Echinicola vietnamensis DSM 17526.</title>
        <authorList>
            <person name="Lucas S."/>
            <person name="Copeland A."/>
            <person name="Lapidus A."/>
            <person name="Glavina del Rio T."/>
            <person name="Dalin E."/>
            <person name="Tice H."/>
            <person name="Bruce D."/>
            <person name="Goodwin L."/>
            <person name="Pitluck S."/>
            <person name="Peters L."/>
            <person name="Ovchinnikova G."/>
            <person name="Teshima H."/>
            <person name="Kyrpides N."/>
            <person name="Mavromatis K."/>
            <person name="Ivanova N."/>
            <person name="Brettin T."/>
            <person name="Detter J.C."/>
            <person name="Han C."/>
            <person name="Larimer F."/>
            <person name="Land M."/>
            <person name="Hauser L."/>
            <person name="Markowitz V."/>
            <person name="Cheng J.-F."/>
            <person name="Hugenholtz P."/>
            <person name="Woyke T."/>
            <person name="Wu D."/>
            <person name="Brambilla E."/>
            <person name="Klenk H.-P."/>
            <person name="Eisen J.A."/>
        </authorList>
    </citation>
    <scope>NUCLEOTIDE SEQUENCE [LARGE SCALE GENOMIC DNA]</scope>
    <source>
        <strain evidence="2">DSM 17526 / LMG 23754 / KMM 6221</strain>
    </source>
</reference>
<evidence type="ECO:0008006" key="3">
    <source>
        <dbReference type="Google" id="ProtNLM"/>
    </source>
</evidence>
<dbReference type="KEGG" id="evi:Echvi_4325"/>
<gene>
    <name evidence="1" type="ordered locus">Echvi_4325</name>
</gene>
<dbReference type="STRING" id="926556.Echvi_4325"/>
<accession>L0G5E3</accession>